<name>A0A9N9JS73_9GLOM</name>
<reference evidence="1" key="1">
    <citation type="submission" date="2021-06" db="EMBL/GenBank/DDBJ databases">
        <authorList>
            <person name="Kallberg Y."/>
            <person name="Tangrot J."/>
            <person name="Rosling A."/>
        </authorList>
    </citation>
    <scope>NUCLEOTIDE SEQUENCE</scope>
    <source>
        <strain evidence="1">FL966</strain>
    </source>
</reference>
<accession>A0A9N9JS73</accession>
<dbReference type="AlphaFoldDB" id="A0A9N9JS73"/>
<evidence type="ECO:0000313" key="2">
    <source>
        <dbReference type="Proteomes" id="UP000789759"/>
    </source>
</evidence>
<evidence type="ECO:0000313" key="1">
    <source>
        <dbReference type="EMBL" id="CAG8793155.1"/>
    </source>
</evidence>
<feature type="non-terminal residue" evidence="1">
    <location>
        <position position="1"/>
    </location>
</feature>
<sequence>QQVIQKLCDELGEIEEITSASNNLLPSNIETLTCSYKKYLQQ</sequence>
<dbReference type="OrthoDB" id="2443768at2759"/>
<dbReference type="Proteomes" id="UP000789759">
    <property type="component" value="Unassembled WGS sequence"/>
</dbReference>
<gene>
    <name evidence="1" type="ORF">CPELLU_LOCUS17143</name>
</gene>
<organism evidence="1 2">
    <name type="scientific">Cetraspora pellucida</name>
    <dbReference type="NCBI Taxonomy" id="1433469"/>
    <lineage>
        <taxon>Eukaryota</taxon>
        <taxon>Fungi</taxon>
        <taxon>Fungi incertae sedis</taxon>
        <taxon>Mucoromycota</taxon>
        <taxon>Glomeromycotina</taxon>
        <taxon>Glomeromycetes</taxon>
        <taxon>Diversisporales</taxon>
        <taxon>Gigasporaceae</taxon>
        <taxon>Cetraspora</taxon>
    </lineage>
</organism>
<dbReference type="EMBL" id="CAJVQA010027912">
    <property type="protein sequence ID" value="CAG8793155.1"/>
    <property type="molecule type" value="Genomic_DNA"/>
</dbReference>
<proteinExistence type="predicted"/>
<protein>
    <submittedName>
        <fullName evidence="1">1924_t:CDS:1</fullName>
    </submittedName>
</protein>
<keyword evidence="2" id="KW-1185">Reference proteome</keyword>
<comment type="caution">
    <text evidence="1">The sequence shown here is derived from an EMBL/GenBank/DDBJ whole genome shotgun (WGS) entry which is preliminary data.</text>
</comment>